<reference evidence="3 4" key="1">
    <citation type="submission" date="2019-07" db="EMBL/GenBank/DDBJ databases">
        <title>Draft genome sequences of 15 bacterial species constituting the stable defined intestinal microbiota of the GM15 gnotobiotic mouse model.</title>
        <authorList>
            <person name="Elie C."/>
            <person name="Mathieu A."/>
            <person name="Saliou A."/>
            <person name="Darnaud M."/>
            <person name="Leulier F."/>
            <person name="Tamellini A."/>
        </authorList>
    </citation>
    <scope>NUCLEOTIDE SEQUENCE [LARGE SCALE GENOMIC DNA]</scope>
    <source>
        <strain evidence="4">ASF 502</strain>
    </source>
</reference>
<dbReference type="Proteomes" id="UP000474104">
    <property type="component" value="Unassembled WGS sequence"/>
</dbReference>
<name>A0A9X5C8F3_9FIRM</name>
<evidence type="ECO:0000313" key="4">
    <source>
        <dbReference type="Proteomes" id="UP000474104"/>
    </source>
</evidence>
<dbReference type="AlphaFoldDB" id="A0A9X5C8F3"/>
<keyword evidence="1" id="KW-0175">Coiled coil</keyword>
<organism evidence="3 4">
    <name type="scientific">Schaedlerella arabinosiphila</name>
    <dbReference type="NCBI Taxonomy" id="2044587"/>
    <lineage>
        <taxon>Bacteria</taxon>
        <taxon>Bacillati</taxon>
        <taxon>Bacillota</taxon>
        <taxon>Clostridia</taxon>
        <taxon>Lachnospirales</taxon>
        <taxon>Lachnospiraceae</taxon>
        <taxon>Schaedlerella</taxon>
    </lineage>
</organism>
<evidence type="ECO:0000259" key="2">
    <source>
        <dbReference type="Pfam" id="PF14287"/>
    </source>
</evidence>
<accession>A0A9X5C8F3</accession>
<feature type="domain" description="DUF4368" evidence="2">
    <location>
        <begin position="81"/>
        <end position="142"/>
    </location>
</feature>
<protein>
    <submittedName>
        <fullName evidence="3">DUF4368 domain-containing protein</fullName>
    </submittedName>
</protein>
<dbReference type="EMBL" id="VIRB01000094">
    <property type="protein sequence ID" value="NDO69990.1"/>
    <property type="molecule type" value="Genomic_DNA"/>
</dbReference>
<gene>
    <name evidence="3" type="ORF">FMM80_15450</name>
</gene>
<evidence type="ECO:0000313" key="3">
    <source>
        <dbReference type="EMBL" id="NDO69990.1"/>
    </source>
</evidence>
<proteinExistence type="predicted"/>
<sequence length="143" mass="16734">MDKLKQHIQSASAAQQEDCRQEISRLRRRLEELEQITAKLYEDKVSGAISGDSFSVLIQKNEQERIQKSERLDSLLAGERKAQQDIANIHQWAGTIRQYLDLQELNREIIEELIDRIEVGERTVIDGQRHQDIKIYYRFVGLV</sequence>
<dbReference type="Pfam" id="PF14287">
    <property type="entry name" value="DUF4368"/>
    <property type="match status" value="1"/>
</dbReference>
<feature type="coiled-coil region" evidence="1">
    <location>
        <begin position="16"/>
        <end position="43"/>
    </location>
</feature>
<evidence type="ECO:0000256" key="1">
    <source>
        <dbReference type="SAM" id="Coils"/>
    </source>
</evidence>
<dbReference type="InterPro" id="IPR025378">
    <property type="entry name" value="DUF4368"/>
</dbReference>
<comment type="caution">
    <text evidence="3">The sequence shown here is derived from an EMBL/GenBank/DDBJ whole genome shotgun (WGS) entry which is preliminary data.</text>
</comment>